<organism evidence="1 2">
    <name type="scientific">Meloidogyne graminicola</name>
    <dbReference type="NCBI Taxonomy" id="189291"/>
    <lineage>
        <taxon>Eukaryota</taxon>
        <taxon>Metazoa</taxon>
        <taxon>Ecdysozoa</taxon>
        <taxon>Nematoda</taxon>
        <taxon>Chromadorea</taxon>
        <taxon>Rhabditida</taxon>
        <taxon>Tylenchina</taxon>
        <taxon>Tylenchomorpha</taxon>
        <taxon>Tylenchoidea</taxon>
        <taxon>Meloidogynidae</taxon>
        <taxon>Meloidogyninae</taxon>
        <taxon>Meloidogyne</taxon>
    </lineage>
</organism>
<evidence type="ECO:0000313" key="2">
    <source>
        <dbReference type="Proteomes" id="UP000605970"/>
    </source>
</evidence>
<name>A0A8S9ZGY7_9BILA</name>
<dbReference type="EMBL" id="JABEBT010000099">
    <property type="protein sequence ID" value="KAF7632582.1"/>
    <property type="molecule type" value="Genomic_DNA"/>
</dbReference>
<dbReference type="Proteomes" id="UP000605970">
    <property type="component" value="Unassembled WGS sequence"/>
</dbReference>
<evidence type="ECO:0000313" key="1">
    <source>
        <dbReference type="EMBL" id="KAF7632582.1"/>
    </source>
</evidence>
<sequence>MLRRLRTERILKKVQRGMK</sequence>
<accession>A0A8S9ZGY7</accession>
<reference evidence="1" key="1">
    <citation type="journal article" date="2020" name="Ecol. Evol.">
        <title>Genome structure and content of the rice root-knot nematode (Meloidogyne graminicola).</title>
        <authorList>
            <person name="Phan N.T."/>
            <person name="Danchin E.G.J."/>
            <person name="Klopp C."/>
            <person name="Perfus-Barbeoch L."/>
            <person name="Kozlowski D.K."/>
            <person name="Koutsovoulos G.D."/>
            <person name="Lopez-Roques C."/>
            <person name="Bouchez O."/>
            <person name="Zahm M."/>
            <person name="Besnard G."/>
            <person name="Bellafiore S."/>
        </authorList>
    </citation>
    <scope>NUCLEOTIDE SEQUENCE</scope>
    <source>
        <strain evidence="1">VN-18</strain>
    </source>
</reference>
<gene>
    <name evidence="1" type="ORF">Mgra_00008029</name>
</gene>
<proteinExistence type="predicted"/>
<protein>
    <submittedName>
        <fullName evidence="1">Uncharacterized protein</fullName>
    </submittedName>
</protein>
<keyword evidence="2" id="KW-1185">Reference proteome</keyword>
<comment type="caution">
    <text evidence="1">The sequence shown here is derived from an EMBL/GenBank/DDBJ whole genome shotgun (WGS) entry which is preliminary data.</text>
</comment>
<dbReference type="AlphaFoldDB" id="A0A8S9ZGY7"/>